<reference evidence="1 2" key="2">
    <citation type="journal article" date="2022" name="Mol. Ecol. Resour.">
        <title>The genomes of chicory, endive, great burdock and yacon provide insights into Asteraceae paleo-polyploidization history and plant inulin production.</title>
        <authorList>
            <person name="Fan W."/>
            <person name="Wang S."/>
            <person name="Wang H."/>
            <person name="Wang A."/>
            <person name="Jiang F."/>
            <person name="Liu H."/>
            <person name="Zhao H."/>
            <person name="Xu D."/>
            <person name="Zhang Y."/>
        </authorList>
    </citation>
    <scope>NUCLEOTIDE SEQUENCE [LARGE SCALE GENOMIC DNA]</scope>
    <source>
        <strain evidence="2">cv. Punajuju</strain>
        <tissue evidence="1">Leaves</tissue>
    </source>
</reference>
<proteinExistence type="predicted"/>
<organism evidence="1 2">
    <name type="scientific">Cichorium intybus</name>
    <name type="common">Chicory</name>
    <dbReference type="NCBI Taxonomy" id="13427"/>
    <lineage>
        <taxon>Eukaryota</taxon>
        <taxon>Viridiplantae</taxon>
        <taxon>Streptophyta</taxon>
        <taxon>Embryophyta</taxon>
        <taxon>Tracheophyta</taxon>
        <taxon>Spermatophyta</taxon>
        <taxon>Magnoliopsida</taxon>
        <taxon>eudicotyledons</taxon>
        <taxon>Gunneridae</taxon>
        <taxon>Pentapetalae</taxon>
        <taxon>asterids</taxon>
        <taxon>campanulids</taxon>
        <taxon>Asterales</taxon>
        <taxon>Asteraceae</taxon>
        <taxon>Cichorioideae</taxon>
        <taxon>Cichorieae</taxon>
        <taxon>Cichoriinae</taxon>
        <taxon>Cichorium</taxon>
    </lineage>
</organism>
<keyword evidence="2" id="KW-1185">Reference proteome</keyword>
<evidence type="ECO:0000313" key="2">
    <source>
        <dbReference type="Proteomes" id="UP001055811"/>
    </source>
</evidence>
<reference evidence="2" key="1">
    <citation type="journal article" date="2022" name="Mol. Ecol. Resour.">
        <title>The genomes of chicory, endive, great burdock and yacon provide insights into Asteraceae palaeo-polyploidization history and plant inulin production.</title>
        <authorList>
            <person name="Fan W."/>
            <person name="Wang S."/>
            <person name="Wang H."/>
            <person name="Wang A."/>
            <person name="Jiang F."/>
            <person name="Liu H."/>
            <person name="Zhao H."/>
            <person name="Xu D."/>
            <person name="Zhang Y."/>
        </authorList>
    </citation>
    <scope>NUCLEOTIDE SEQUENCE [LARGE SCALE GENOMIC DNA]</scope>
    <source>
        <strain evidence="2">cv. Punajuju</strain>
    </source>
</reference>
<dbReference type="EMBL" id="CM042011">
    <property type="protein sequence ID" value="KAI3764238.1"/>
    <property type="molecule type" value="Genomic_DNA"/>
</dbReference>
<dbReference type="Proteomes" id="UP001055811">
    <property type="component" value="Linkage Group LG03"/>
</dbReference>
<comment type="caution">
    <text evidence="1">The sequence shown here is derived from an EMBL/GenBank/DDBJ whole genome shotgun (WGS) entry which is preliminary data.</text>
</comment>
<sequence>MVDSEFAFEPPSDEFMKKQEPSFSLQSVEISEYANNHETLLLEAIHYGGYSGALANPFLASEGSLNRLNSSILEEFVAHAQEREKNDNKISTAPRKSSSEELKRSSISFFDVDKHETATSRWARARTTAAKDSWRFGGVGEVSIDFASYVDATNIYSLYVPLKNANFAAILHEVKRFENEFQKLIELPLSLFTCKTLTKLKMVASSDDLDVFNVSYPVMLPVLKTLDLRVSGIYVVNVLKFIYGCPVLESLSLEIIWPCNEEDCSNINIPTLKRLELRTMSCLSNNTTVLNLPNLEYLIVGGKSCPHFVMEDVSSLVQANDFVVSPMPKFPNLKHLELKGSFQSLSILVIQILENTCKLEHLSIEEPQESGWIEPQSVPTCMITNLRTMIITKCKGRKCDLQFLEYLLGNAEVLKTLTIICGSLRMKQEMEMCARLLKFPRASRFCEIHFVGKWLNSIGK</sequence>
<evidence type="ECO:0000313" key="1">
    <source>
        <dbReference type="EMBL" id="KAI3764238.1"/>
    </source>
</evidence>
<name>A0ACB9F090_CICIN</name>
<accession>A0ACB9F090</accession>
<gene>
    <name evidence="1" type="ORF">L2E82_14243</name>
</gene>
<protein>
    <submittedName>
        <fullName evidence="1">Uncharacterized protein</fullName>
    </submittedName>
</protein>